<organism evidence="5 6">
    <name type="scientific">Ichthyophthirius multifiliis</name>
    <name type="common">White spot disease agent</name>
    <name type="synonym">Ich</name>
    <dbReference type="NCBI Taxonomy" id="5932"/>
    <lineage>
        <taxon>Eukaryota</taxon>
        <taxon>Sar</taxon>
        <taxon>Alveolata</taxon>
        <taxon>Ciliophora</taxon>
        <taxon>Intramacronucleata</taxon>
        <taxon>Oligohymenophorea</taxon>
        <taxon>Hymenostomatida</taxon>
        <taxon>Ophryoglenina</taxon>
        <taxon>Ichthyophthirius</taxon>
    </lineage>
</organism>
<dbReference type="eggNOG" id="KOG3688">
    <property type="taxonomic scope" value="Eukaryota"/>
</dbReference>
<sequence length="116" mass="13634">MLKGRLQAQDFDTKDKDKDICMNFILHAADVSNPFKPWEISILWTEKVLNEFWCQGDQEKELNLPVSYLCDRYTTNTAKCQIGFIDFVVFPLYSSIKLFLPKLDISILVYQQKEMD</sequence>
<dbReference type="OrthoDB" id="189220at2759"/>
<dbReference type="GeneID" id="14910944"/>
<evidence type="ECO:0000259" key="4">
    <source>
        <dbReference type="PROSITE" id="PS51845"/>
    </source>
</evidence>
<evidence type="ECO:0000313" key="5">
    <source>
        <dbReference type="EMBL" id="EGR34747.1"/>
    </source>
</evidence>
<dbReference type="STRING" id="857967.G0QJ66"/>
<dbReference type="GO" id="GO:0007165">
    <property type="term" value="P:signal transduction"/>
    <property type="evidence" value="ECO:0007669"/>
    <property type="project" value="InterPro"/>
</dbReference>
<dbReference type="EMBL" id="GL983050">
    <property type="protein sequence ID" value="EGR34747.1"/>
    <property type="molecule type" value="Genomic_DNA"/>
</dbReference>
<dbReference type="Proteomes" id="UP000008983">
    <property type="component" value="Unassembled WGS sequence"/>
</dbReference>
<dbReference type="Pfam" id="PF00233">
    <property type="entry name" value="PDEase_I"/>
    <property type="match status" value="1"/>
</dbReference>
<proteinExistence type="predicted"/>
<name>G0QJ66_ICHMU</name>
<gene>
    <name evidence="5" type="ORF">IMG5_002800</name>
</gene>
<feature type="domain" description="PDEase" evidence="4">
    <location>
        <begin position="1"/>
        <end position="116"/>
    </location>
</feature>
<dbReference type="InterPro" id="IPR036971">
    <property type="entry name" value="PDEase_catalytic_dom_sf"/>
</dbReference>
<keyword evidence="2" id="KW-0378">Hydrolase</keyword>
<dbReference type="PANTHER" id="PTHR11347">
    <property type="entry name" value="CYCLIC NUCLEOTIDE PHOSPHODIESTERASE"/>
    <property type="match status" value="1"/>
</dbReference>
<dbReference type="SUPFAM" id="SSF109604">
    <property type="entry name" value="HD-domain/PDEase-like"/>
    <property type="match status" value="1"/>
</dbReference>
<keyword evidence="1 3" id="KW-0479">Metal-binding</keyword>
<dbReference type="OMA" id="CDRENNT"/>
<dbReference type="InterPro" id="IPR023088">
    <property type="entry name" value="PDEase"/>
</dbReference>
<evidence type="ECO:0000256" key="3">
    <source>
        <dbReference type="PIRSR" id="PIRSR623088-3"/>
    </source>
</evidence>
<protein>
    <recommendedName>
        <fullName evidence="4">PDEase domain-containing protein</fullName>
    </recommendedName>
</protein>
<dbReference type="PROSITE" id="PS51845">
    <property type="entry name" value="PDEASE_I_2"/>
    <property type="match status" value="1"/>
</dbReference>
<dbReference type="InterPro" id="IPR002073">
    <property type="entry name" value="PDEase_catalytic_dom"/>
</dbReference>
<dbReference type="AlphaFoldDB" id="G0QJ66"/>
<dbReference type="Gene3D" id="1.10.1300.10">
    <property type="entry name" value="3'5'-cyclic nucleotide phosphodiesterase, catalytic domain"/>
    <property type="match status" value="1"/>
</dbReference>
<dbReference type="GO" id="GO:0046872">
    <property type="term" value="F:metal ion binding"/>
    <property type="evidence" value="ECO:0007669"/>
    <property type="project" value="UniProtKB-KW"/>
</dbReference>
<dbReference type="PRINTS" id="PR00387">
    <property type="entry name" value="PDIESTERASE1"/>
</dbReference>
<dbReference type="RefSeq" id="XP_004040051.1">
    <property type="nucleotide sequence ID" value="XM_004040003.1"/>
</dbReference>
<reference evidence="5 6" key="1">
    <citation type="submission" date="2011-07" db="EMBL/GenBank/DDBJ databases">
        <authorList>
            <person name="Coyne R."/>
            <person name="Brami D."/>
            <person name="Johnson J."/>
            <person name="Hostetler J."/>
            <person name="Hannick L."/>
            <person name="Clark T."/>
            <person name="Cassidy-Hanley D."/>
            <person name="Inman J."/>
        </authorList>
    </citation>
    <scope>NUCLEOTIDE SEQUENCE [LARGE SCALE GENOMIC DNA]</scope>
    <source>
        <strain evidence="5 6">G5</strain>
    </source>
</reference>
<keyword evidence="6" id="KW-1185">Reference proteome</keyword>
<feature type="binding site" evidence="3">
    <location>
        <position position="30"/>
    </location>
    <ligand>
        <name>Zn(2+)</name>
        <dbReference type="ChEBI" id="CHEBI:29105"/>
        <label>1</label>
    </ligand>
</feature>
<evidence type="ECO:0000256" key="1">
    <source>
        <dbReference type="ARBA" id="ARBA00022723"/>
    </source>
</evidence>
<evidence type="ECO:0000313" key="6">
    <source>
        <dbReference type="Proteomes" id="UP000008983"/>
    </source>
</evidence>
<dbReference type="InParanoid" id="G0QJ66"/>
<dbReference type="GO" id="GO:0004114">
    <property type="term" value="F:3',5'-cyclic-nucleotide phosphodiesterase activity"/>
    <property type="evidence" value="ECO:0007669"/>
    <property type="project" value="InterPro"/>
</dbReference>
<accession>G0QJ66</accession>
<evidence type="ECO:0000256" key="2">
    <source>
        <dbReference type="ARBA" id="ARBA00022801"/>
    </source>
</evidence>